<keyword evidence="2" id="KW-1185">Reference proteome</keyword>
<sequence>MEERLTNSDLYGYSTKAELENPQKNIVYWKTLVSDRNEVDHGLTKWGPSLKIIGFVGMVKINEKVRPTFLDDEVVAANVDNEDMNLDVDNNHSFLTDGGWSKNGNSTWILIFSMLMSQMQSETSEVMGDKEAEQKITSIERHIASQKWVYNPKITKGLKRKRIYQDKIPDEPFGKRMNTNIGNVSTVGNFWVYILLGLILSEEAVQLNLRSERKCCRIKAGSMMSQVCLYS</sequence>
<gene>
    <name evidence="1" type="ORF">LIER_14115</name>
</gene>
<proteinExistence type="predicted"/>
<protein>
    <submittedName>
        <fullName evidence="1">Uncharacterized protein</fullName>
    </submittedName>
</protein>
<evidence type="ECO:0000313" key="2">
    <source>
        <dbReference type="Proteomes" id="UP001454036"/>
    </source>
</evidence>
<evidence type="ECO:0000313" key="1">
    <source>
        <dbReference type="EMBL" id="GAA0156682.1"/>
    </source>
</evidence>
<dbReference type="AlphaFoldDB" id="A0AAV3PXX7"/>
<reference evidence="1 2" key="1">
    <citation type="submission" date="2024-01" db="EMBL/GenBank/DDBJ databases">
        <title>The complete chloroplast genome sequence of Lithospermum erythrorhizon: insights into the phylogenetic relationship among Boraginaceae species and the maternal lineages of purple gromwells.</title>
        <authorList>
            <person name="Okada T."/>
            <person name="Watanabe K."/>
        </authorList>
    </citation>
    <scope>NUCLEOTIDE SEQUENCE [LARGE SCALE GENOMIC DNA]</scope>
</reference>
<dbReference type="EMBL" id="BAABME010002923">
    <property type="protein sequence ID" value="GAA0156682.1"/>
    <property type="molecule type" value="Genomic_DNA"/>
</dbReference>
<organism evidence="1 2">
    <name type="scientific">Lithospermum erythrorhizon</name>
    <name type="common">Purple gromwell</name>
    <name type="synonym">Lithospermum officinale var. erythrorhizon</name>
    <dbReference type="NCBI Taxonomy" id="34254"/>
    <lineage>
        <taxon>Eukaryota</taxon>
        <taxon>Viridiplantae</taxon>
        <taxon>Streptophyta</taxon>
        <taxon>Embryophyta</taxon>
        <taxon>Tracheophyta</taxon>
        <taxon>Spermatophyta</taxon>
        <taxon>Magnoliopsida</taxon>
        <taxon>eudicotyledons</taxon>
        <taxon>Gunneridae</taxon>
        <taxon>Pentapetalae</taxon>
        <taxon>asterids</taxon>
        <taxon>lamiids</taxon>
        <taxon>Boraginales</taxon>
        <taxon>Boraginaceae</taxon>
        <taxon>Boraginoideae</taxon>
        <taxon>Lithospermeae</taxon>
        <taxon>Lithospermum</taxon>
    </lineage>
</organism>
<name>A0AAV3PXX7_LITER</name>
<dbReference type="Proteomes" id="UP001454036">
    <property type="component" value="Unassembled WGS sequence"/>
</dbReference>
<comment type="caution">
    <text evidence="1">The sequence shown here is derived from an EMBL/GenBank/DDBJ whole genome shotgun (WGS) entry which is preliminary data.</text>
</comment>
<accession>A0AAV3PXX7</accession>